<feature type="chain" id="PRO_5005503434" evidence="1">
    <location>
        <begin position="24"/>
        <end position="231"/>
    </location>
</feature>
<proteinExistence type="predicted"/>
<dbReference type="AlphaFoldDB" id="A0A0K6GSJ3"/>
<dbReference type="InterPro" id="IPR052022">
    <property type="entry name" value="26kDa_periplasmic_antigen"/>
</dbReference>
<evidence type="ECO:0000256" key="1">
    <source>
        <dbReference type="SAM" id="SignalP"/>
    </source>
</evidence>
<dbReference type="PANTHER" id="PTHR34387">
    <property type="entry name" value="SLR1258 PROTEIN"/>
    <property type="match status" value="1"/>
</dbReference>
<accession>A0A0K6GSJ3</accession>
<gene>
    <name evidence="2" type="ORF">Ga0061063_0365</name>
</gene>
<evidence type="ECO:0000313" key="3">
    <source>
        <dbReference type="Proteomes" id="UP000243535"/>
    </source>
</evidence>
<keyword evidence="1" id="KW-0732">Signal</keyword>
<dbReference type="Pfam" id="PF04402">
    <property type="entry name" value="SIMPL"/>
    <property type="match status" value="1"/>
</dbReference>
<dbReference type="GO" id="GO:0006974">
    <property type="term" value="P:DNA damage response"/>
    <property type="evidence" value="ECO:0007669"/>
    <property type="project" value="TreeGrafter"/>
</dbReference>
<dbReference type="RefSeq" id="WP_054284615.1">
    <property type="nucleotide sequence ID" value="NZ_CYHA01000001.1"/>
</dbReference>
<dbReference type="STRING" id="375574.GCA_001418035_00164"/>
<protein>
    <submittedName>
        <fullName evidence="2">Predicted secreted (Periplasmic) protein</fullName>
    </submittedName>
</protein>
<name>A0A0K6GSJ3_9NEIS</name>
<keyword evidence="3" id="KW-1185">Reference proteome</keyword>
<sequence length="231" mass="24988">MHLRLPLLALSTALALTSAGALAADPIELTLSASAQREVANDQISATLYVQERQASPAQLANRLNQQLKEGLAEARQFPAVTASSGSYSTWPEYDKNGRIQGWTGRAELMLKSRELTPTTELVARLQKRMLLEGVQFSVSDEARRATENQLLPEAIAALQAQAQTTARAVGRSTVSLKSLEVGQSAPPMVRPMMMQAKARMESAAADVAAPEWQPGRSLIQLQVNGKAELR</sequence>
<reference evidence="3" key="1">
    <citation type="submission" date="2015-08" db="EMBL/GenBank/DDBJ databases">
        <authorList>
            <person name="Varghese N."/>
        </authorList>
    </citation>
    <scope>NUCLEOTIDE SEQUENCE [LARGE SCALE GENOMIC DNA]</scope>
    <source>
        <strain evidence="3">DSM 17901</strain>
    </source>
</reference>
<dbReference type="OrthoDB" id="7062395at2"/>
<organism evidence="2 3">
    <name type="scientific">Gulbenkiania indica</name>
    <dbReference type="NCBI Taxonomy" id="375574"/>
    <lineage>
        <taxon>Bacteria</taxon>
        <taxon>Pseudomonadati</taxon>
        <taxon>Pseudomonadota</taxon>
        <taxon>Betaproteobacteria</taxon>
        <taxon>Neisseriales</taxon>
        <taxon>Chromobacteriaceae</taxon>
        <taxon>Gulbenkiania</taxon>
    </lineage>
</organism>
<dbReference type="Gene3D" id="3.30.110.170">
    <property type="entry name" value="Protein of unknown function (DUF541), domain 1"/>
    <property type="match status" value="1"/>
</dbReference>
<dbReference type="PANTHER" id="PTHR34387:SF1">
    <property type="entry name" value="PERIPLASMIC IMMUNOGENIC PROTEIN"/>
    <property type="match status" value="1"/>
</dbReference>
<dbReference type="EMBL" id="CYHA01000001">
    <property type="protein sequence ID" value="CUA81523.1"/>
    <property type="molecule type" value="Genomic_DNA"/>
</dbReference>
<feature type="signal peptide" evidence="1">
    <location>
        <begin position="1"/>
        <end position="23"/>
    </location>
</feature>
<dbReference type="Proteomes" id="UP000243535">
    <property type="component" value="Unassembled WGS sequence"/>
</dbReference>
<dbReference type="InterPro" id="IPR007497">
    <property type="entry name" value="SIMPL/DUF541"/>
</dbReference>
<evidence type="ECO:0000313" key="2">
    <source>
        <dbReference type="EMBL" id="CUA81523.1"/>
    </source>
</evidence>
<dbReference type="Gene3D" id="3.30.70.2970">
    <property type="entry name" value="Protein of unknown function (DUF541), domain 2"/>
    <property type="match status" value="1"/>
</dbReference>